<evidence type="ECO:0000256" key="9">
    <source>
        <dbReference type="ARBA" id="ARBA00047398"/>
    </source>
</evidence>
<comment type="similarity">
    <text evidence="10">Belongs to the class-I aminoacyl-tRNA synthetase family.</text>
</comment>
<comment type="catalytic activity">
    <reaction evidence="9 10">
        <text>tRNA(Cys) + L-cysteine + ATP = L-cysteinyl-tRNA(Cys) + AMP + diphosphate</text>
        <dbReference type="Rhea" id="RHEA:17773"/>
        <dbReference type="Rhea" id="RHEA-COMP:9661"/>
        <dbReference type="Rhea" id="RHEA-COMP:9679"/>
        <dbReference type="ChEBI" id="CHEBI:30616"/>
        <dbReference type="ChEBI" id="CHEBI:33019"/>
        <dbReference type="ChEBI" id="CHEBI:35235"/>
        <dbReference type="ChEBI" id="CHEBI:78442"/>
        <dbReference type="ChEBI" id="CHEBI:78517"/>
        <dbReference type="ChEBI" id="CHEBI:456215"/>
        <dbReference type="EC" id="6.1.1.16"/>
    </reaction>
</comment>
<keyword evidence="8 10" id="KW-0030">Aminoacyl-tRNA synthetase</keyword>
<proteinExistence type="inferred from homology"/>
<evidence type="ECO:0000256" key="7">
    <source>
        <dbReference type="ARBA" id="ARBA00022917"/>
    </source>
</evidence>
<dbReference type="CDD" id="cd00672">
    <property type="entry name" value="CysRS_core"/>
    <property type="match status" value="1"/>
</dbReference>
<dbReference type="GO" id="GO:0005829">
    <property type="term" value="C:cytosol"/>
    <property type="evidence" value="ECO:0007669"/>
    <property type="project" value="TreeGrafter"/>
</dbReference>
<evidence type="ECO:0000256" key="5">
    <source>
        <dbReference type="ARBA" id="ARBA00022833"/>
    </source>
</evidence>
<evidence type="ECO:0000256" key="1">
    <source>
        <dbReference type="ARBA" id="ARBA00011245"/>
    </source>
</evidence>
<comment type="subcellular location">
    <subcellularLocation>
        <location evidence="10">Cytoplasm</location>
    </subcellularLocation>
</comment>
<dbReference type="HAMAP" id="MF_00041">
    <property type="entry name" value="Cys_tRNA_synth"/>
    <property type="match status" value="1"/>
</dbReference>
<dbReference type="OrthoDB" id="9815130at2"/>
<dbReference type="Gene3D" id="1.20.120.640">
    <property type="entry name" value="Anticodon-binding domain of a subclass of class I aminoacyl-tRNA synthetases"/>
    <property type="match status" value="1"/>
</dbReference>
<dbReference type="SUPFAM" id="SSF52374">
    <property type="entry name" value="Nucleotidylyl transferase"/>
    <property type="match status" value="1"/>
</dbReference>
<comment type="subunit">
    <text evidence="1 10">Monomer.</text>
</comment>
<protein>
    <recommendedName>
        <fullName evidence="10">Cysteine--tRNA ligase</fullName>
        <ecNumber evidence="10">6.1.1.16</ecNumber>
    </recommendedName>
    <alternativeName>
        <fullName evidence="10">Cysteinyl-tRNA synthetase</fullName>
        <shortName evidence="10">CysRS</shortName>
    </alternativeName>
</protein>
<dbReference type="Proteomes" id="UP000050277">
    <property type="component" value="Unassembled WGS sequence"/>
</dbReference>
<dbReference type="EMBL" id="LGKP01000025">
    <property type="protein sequence ID" value="KPL85146.1"/>
    <property type="molecule type" value="Genomic_DNA"/>
</dbReference>
<dbReference type="RefSeq" id="WP_054535416.1">
    <property type="nucleotide sequence ID" value="NZ_LGKP01000025.1"/>
</dbReference>
<feature type="binding site" evidence="10">
    <location>
        <position position="210"/>
    </location>
    <ligand>
        <name>Zn(2+)</name>
        <dbReference type="ChEBI" id="CHEBI:29105"/>
    </ligand>
</feature>
<evidence type="ECO:0000313" key="12">
    <source>
        <dbReference type="EMBL" id="KPL85146.1"/>
    </source>
</evidence>
<dbReference type="EC" id="6.1.1.16" evidence="10"/>
<reference evidence="12 13" key="1">
    <citation type="submission" date="2015-07" db="EMBL/GenBank/DDBJ databases">
        <title>Whole genome sequence of Herpetosiphon geysericola DSM 7119.</title>
        <authorList>
            <person name="Hemp J."/>
            <person name="Ward L.M."/>
            <person name="Pace L.A."/>
            <person name="Fischer W.W."/>
        </authorList>
    </citation>
    <scope>NUCLEOTIDE SEQUENCE [LARGE SCALE GENOMIC DNA]</scope>
    <source>
        <strain evidence="12 13">DSM 7119</strain>
    </source>
</reference>
<evidence type="ECO:0000259" key="11">
    <source>
        <dbReference type="Pfam" id="PF01406"/>
    </source>
</evidence>
<dbReference type="PATRIC" id="fig|70996.4.peg.5"/>
<feature type="short sequence motif" description="'KMSKS' region" evidence="10">
    <location>
        <begin position="268"/>
        <end position="272"/>
    </location>
</feature>
<gene>
    <name evidence="10" type="primary">cysS</name>
    <name evidence="12" type="ORF">SE18_15710</name>
</gene>
<keyword evidence="5 10" id="KW-0862">Zinc</keyword>
<keyword evidence="2 10" id="KW-0436">Ligase</keyword>
<dbReference type="InterPro" id="IPR015803">
    <property type="entry name" value="Cys-tRNA-ligase"/>
</dbReference>
<dbReference type="STRING" id="70996.SE18_15710"/>
<evidence type="ECO:0000256" key="4">
    <source>
        <dbReference type="ARBA" id="ARBA00022741"/>
    </source>
</evidence>
<evidence type="ECO:0000256" key="2">
    <source>
        <dbReference type="ARBA" id="ARBA00022598"/>
    </source>
</evidence>
<name>A0A0N8GR04_9CHLR</name>
<keyword evidence="6 10" id="KW-0067">ATP-binding</keyword>
<dbReference type="AlphaFoldDB" id="A0A0N8GR04"/>
<dbReference type="PRINTS" id="PR00983">
    <property type="entry name" value="TRNASYNTHCYS"/>
</dbReference>
<dbReference type="GO" id="GO:0004817">
    <property type="term" value="F:cysteine-tRNA ligase activity"/>
    <property type="evidence" value="ECO:0007669"/>
    <property type="project" value="UniProtKB-UniRule"/>
</dbReference>
<dbReference type="GO" id="GO:0008270">
    <property type="term" value="F:zinc ion binding"/>
    <property type="evidence" value="ECO:0007669"/>
    <property type="project" value="UniProtKB-UniRule"/>
</dbReference>
<dbReference type="GO" id="GO:0005524">
    <property type="term" value="F:ATP binding"/>
    <property type="evidence" value="ECO:0007669"/>
    <property type="project" value="UniProtKB-UniRule"/>
</dbReference>
<dbReference type="InterPro" id="IPR032678">
    <property type="entry name" value="tRNA-synt_1_cat_dom"/>
</dbReference>
<dbReference type="PANTHER" id="PTHR10890">
    <property type="entry name" value="CYSTEINYL-TRNA SYNTHETASE"/>
    <property type="match status" value="1"/>
</dbReference>
<comment type="caution">
    <text evidence="12">The sequence shown here is derived from an EMBL/GenBank/DDBJ whole genome shotgun (WGS) entry which is preliminary data.</text>
</comment>
<dbReference type="GO" id="GO:0006423">
    <property type="term" value="P:cysteinyl-tRNA aminoacylation"/>
    <property type="evidence" value="ECO:0007669"/>
    <property type="project" value="UniProtKB-UniRule"/>
</dbReference>
<dbReference type="PANTHER" id="PTHR10890:SF3">
    <property type="entry name" value="CYSTEINE--TRNA LIGASE, CYTOPLASMIC"/>
    <property type="match status" value="1"/>
</dbReference>
<keyword evidence="3 10" id="KW-0479">Metal-binding</keyword>
<evidence type="ECO:0000256" key="8">
    <source>
        <dbReference type="ARBA" id="ARBA00023146"/>
    </source>
</evidence>
<dbReference type="InterPro" id="IPR024909">
    <property type="entry name" value="Cys-tRNA/MSH_ligase"/>
</dbReference>
<feature type="binding site" evidence="10">
    <location>
        <position position="239"/>
    </location>
    <ligand>
        <name>Zn(2+)</name>
        <dbReference type="ChEBI" id="CHEBI:29105"/>
    </ligand>
</feature>
<evidence type="ECO:0000313" key="13">
    <source>
        <dbReference type="Proteomes" id="UP000050277"/>
    </source>
</evidence>
<keyword evidence="10" id="KW-0963">Cytoplasm</keyword>
<comment type="cofactor">
    <cofactor evidence="10">
        <name>Zn(2+)</name>
        <dbReference type="ChEBI" id="CHEBI:29105"/>
    </cofactor>
    <text evidence="10">Binds 1 zinc ion per subunit.</text>
</comment>
<feature type="binding site" evidence="10">
    <location>
        <position position="26"/>
    </location>
    <ligand>
        <name>Zn(2+)</name>
        <dbReference type="ChEBI" id="CHEBI:29105"/>
    </ligand>
</feature>
<dbReference type="NCBIfam" id="TIGR00435">
    <property type="entry name" value="cysS"/>
    <property type="match status" value="1"/>
</dbReference>
<comment type="caution">
    <text evidence="10">Lacks conserved residue(s) required for the propagation of feature annotation.</text>
</comment>
<dbReference type="Gene3D" id="3.40.50.620">
    <property type="entry name" value="HUPs"/>
    <property type="match status" value="1"/>
</dbReference>
<feature type="binding site" evidence="10">
    <location>
        <position position="271"/>
    </location>
    <ligand>
        <name>ATP</name>
        <dbReference type="ChEBI" id="CHEBI:30616"/>
    </ligand>
</feature>
<evidence type="ECO:0000256" key="3">
    <source>
        <dbReference type="ARBA" id="ARBA00022723"/>
    </source>
</evidence>
<evidence type="ECO:0000256" key="6">
    <source>
        <dbReference type="ARBA" id="ARBA00022840"/>
    </source>
</evidence>
<feature type="domain" description="tRNA synthetases class I catalytic" evidence="11">
    <location>
        <begin position="20"/>
        <end position="311"/>
    </location>
</feature>
<dbReference type="Pfam" id="PF01406">
    <property type="entry name" value="tRNA-synt_1e"/>
    <property type="match status" value="1"/>
</dbReference>
<organism evidence="12 13">
    <name type="scientific">Herpetosiphon geysericola</name>
    <dbReference type="NCBI Taxonomy" id="70996"/>
    <lineage>
        <taxon>Bacteria</taxon>
        <taxon>Bacillati</taxon>
        <taxon>Chloroflexota</taxon>
        <taxon>Chloroflexia</taxon>
        <taxon>Herpetosiphonales</taxon>
        <taxon>Herpetosiphonaceae</taxon>
        <taxon>Herpetosiphon</taxon>
    </lineage>
</organism>
<keyword evidence="13" id="KW-1185">Reference proteome</keyword>
<keyword evidence="4 10" id="KW-0547">Nucleotide-binding</keyword>
<dbReference type="InterPro" id="IPR014729">
    <property type="entry name" value="Rossmann-like_a/b/a_fold"/>
</dbReference>
<accession>A0A0N8GR04</accession>
<evidence type="ECO:0000256" key="10">
    <source>
        <dbReference type="HAMAP-Rule" id="MF_00041"/>
    </source>
</evidence>
<keyword evidence="7 10" id="KW-0648">Protein biosynthesis</keyword>
<sequence length="396" mass="44553">MLLYDTLRQTPVAMEPIDGFVRMYVCGVTPYDTTHMGHARTYVVYDTIRRYLEWQGLPVIYVQNVTDIDDDILRKSAELGLTWDELGRQETERFLRDMDSLNVRMPNHYVKATDAIAKIIEVTSGLIERGVAYENQGNVYFNVHADPDFGSLAHSDYATMLEIANQRGNFPDDPHKRDPLDFVLWQATKPGEPWWDSPWGRGRPGWHIECTAMVLEYLGPHINIHGGGSDLQFPHHACELAQAENFTGQSPHVEAWSHIGMVFYEGEKMSKSLGNLVLASKTLEHYSADAIRLGLLKYYYRDQFEYSDDDVAWGERTVERFKLAVNSGVAGGALHAEELRNEAIAALDADFQTPACLQALITLAEASINGEIDDADLAASTLRELGAVLGLRSELW</sequence>
<feature type="binding site" evidence="10">
    <location>
        <position position="235"/>
    </location>
    <ligand>
        <name>Zn(2+)</name>
        <dbReference type="ChEBI" id="CHEBI:29105"/>
    </ligand>
</feature>